<name>A0A4P6XML5_9ASCO</name>
<sequence>MLTYIYIPLDTIQLSSWLKGGKLLNIEPRVIIGYQFSNCFIVVDFAKDAHASVISRIDPDLKIIGYTNAEDVTNGSSELLYLKFDSLSRLPFLDSTCYSSGKKSTIVFFAPPNLRNLEYFTVRPILLHNTIDRESLFVPRNWDIFSDDSTDTHPLSICNESVLDKINGCSRVRQAHKALSSKGNDVESRSHLLTCVNHSSKLPRKLFMNVLLSLVETLMSLMVWISACLNAEVFHTTPVKASTWCRQLDLRLKQVSFFPFQFLSYYNTDFLSADIQAQLGIPVSNIRHNINNSNYINLYNTIWLMINDILIGRTILRISLHTFDENMTFFNDVLSKVSFEKLDEFITWIGSDYPAGFKLNNDLGQFMELLFSWTSQSCSRIFRFLVPQLASPTWFLCVVKLWFRLSCSLGVSFVLAFFIDYIRLATIHTGLFNLAATKIYHRQIEMLKSLMQLFRGRKYNVLRSRIDKIEKDELRIDQLLLGTFVFLVLIYLLPTTFAFYFLFYAFRVALRTGLKMGEKVILCLNMYPLFVILLKLKNSKRLQGGVTFASMGRHETTDWFLMENKALTLEEICGNFIQMFRQEGRFERLVLNFAEGLDLQVKDTSSMKYKYLMLPTNHESLAKTWKAATRKYLE</sequence>
<dbReference type="GO" id="GO:0016020">
    <property type="term" value="C:membrane"/>
    <property type="evidence" value="ECO:0007669"/>
    <property type="project" value="InterPro"/>
</dbReference>
<dbReference type="STRING" id="2163413.A0A4P6XML5"/>
<accession>A0A4P6XML5</accession>
<evidence type="ECO:0000313" key="3">
    <source>
        <dbReference type="Proteomes" id="UP000292447"/>
    </source>
</evidence>
<dbReference type="EMBL" id="CP034457">
    <property type="protein sequence ID" value="QBM87001.1"/>
    <property type="molecule type" value="Genomic_DNA"/>
</dbReference>
<dbReference type="Pfam" id="PF05024">
    <property type="entry name" value="Gpi1"/>
    <property type="match status" value="1"/>
</dbReference>
<reference evidence="3" key="1">
    <citation type="submission" date="2019-03" db="EMBL/GenBank/DDBJ databases">
        <title>Snf2 controls pulcherriminic acid biosynthesis and connects pigmentation and antifungal activity of the yeast Metschnikowia pulcherrima.</title>
        <authorList>
            <person name="Gore-Lloyd D."/>
            <person name="Sumann I."/>
            <person name="Brachmann A.O."/>
            <person name="Schneeberger K."/>
            <person name="Ortiz-Merino R.A."/>
            <person name="Moreno-Beltran M."/>
            <person name="Schlaefli M."/>
            <person name="Kirner P."/>
            <person name="Santos Kron A."/>
            <person name="Wolfe K.H."/>
            <person name="Piel J."/>
            <person name="Ahrens C.H."/>
            <person name="Henk D."/>
            <person name="Freimoser F.M."/>
        </authorList>
    </citation>
    <scope>NUCLEOTIDE SEQUENCE [LARGE SCALE GENOMIC DNA]</scope>
    <source>
        <strain evidence="3">APC 1.2</strain>
    </source>
</reference>
<evidence type="ECO:0000313" key="2">
    <source>
        <dbReference type="EMBL" id="QBM87001.1"/>
    </source>
</evidence>
<protein>
    <submittedName>
        <fullName evidence="2">Phosphatidylinositol glycan, class Q</fullName>
    </submittedName>
</protein>
<dbReference type="AlphaFoldDB" id="A0A4P6XML5"/>
<organism evidence="2 3">
    <name type="scientific">Metschnikowia aff. pulcherrima</name>
    <dbReference type="NCBI Taxonomy" id="2163413"/>
    <lineage>
        <taxon>Eukaryota</taxon>
        <taxon>Fungi</taxon>
        <taxon>Dikarya</taxon>
        <taxon>Ascomycota</taxon>
        <taxon>Saccharomycotina</taxon>
        <taxon>Pichiomycetes</taxon>
        <taxon>Metschnikowiaceae</taxon>
        <taxon>Metschnikowia</taxon>
    </lineage>
</organism>
<dbReference type="PANTHER" id="PTHR21329">
    <property type="entry name" value="PHOSPHATIDYLINOSITOL N-ACETYLGLUCOSAMINYLTRANSFERASE SUBUNIT Q-RELATED"/>
    <property type="match status" value="1"/>
</dbReference>
<dbReference type="PANTHER" id="PTHR21329:SF3">
    <property type="entry name" value="PHOSPHATIDYLINOSITOL N-ACETYLGLUCOSAMINYLTRANSFERASE SUBUNIT Q"/>
    <property type="match status" value="1"/>
</dbReference>
<keyword evidence="1" id="KW-0472">Membrane</keyword>
<proteinExistence type="predicted"/>
<keyword evidence="3" id="KW-1185">Reference proteome</keyword>
<evidence type="ECO:0000256" key="1">
    <source>
        <dbReference type="SAM" id="Phobius"/>
    </source>
</evidence>
<feature type="transmembrane region" description="Helical" evidence="1">
    <location>
        <begin position="479"/>
        <end position="504"/>
    </location>
</feature>
<keyword evidence="1" id="KW-1133">Transmembrane helix</keyword>
<keyword evidence="1" id="KW-0812">Transmembrane</keyword>
<dbReference type="GO" id="GO:0005783">
    <property type="term" value="C:endoplasmic reticulum"/>
    <property type="evidence" value="ECO:0007669"/>
    <property type="project" value="TreeGrafter"/>
</dbReference>
<dbReference type="Proteomes" id="UP000292447">
    <property type="component" value="Chromosome II"/>
</dbReference>
<dbReference type="InterPro" id="IPR007720">
    <property type="entry name" value="PigQ/GPI1"/>
</dbReference>
<gene>
    <name evidence="2" type="primary">MPUL0B01950</name>
    <name evidence="2" type="ORF">METSCH_B01950</name>
</gene>
<dbReference type="GO" id="GO:0006506">
    <property type="term" value="P:GPI anchor biosynthetic process"/>
    <property type="evidence" value="ECO:0007669"/>
    <property type="project" value="InterPro"/>
</dbReference>